<reference evidence="1" key="1">
    <citation type="journal article" date="2014" name="Front. Microbiol.">
        <title>High frequency of phylogenetically diverse reductive dehalogenase-homologous genes in deep subseafloor sedimentary metagenomes.</title>
        <authorList>
            <person name="Kawai M."/>
            <person name="Futagami T."/>
            <person name="Toyoda A."/>
            <person name="Takaki Y."/>
            <person name="Nishi S."/>
            <person name="Hori S."/>
            <person name="Arai W."/>
            <person name="Tsubouchi T."/>
            <person name="Morono Y."/>
            <person name="Uchiyama I."/>
            <person name="Ito T."/>
            <person name="Fujiyama A."/>
            <person name="Inagaki F."/>
            <person name="Takami H."/>
        </authorList>
    </citation>
    <scope>NUCLEOTIDE SEQUENCE</scope>
    <source>
        <strain evidence="1">Expedition CK06-06</strain>
    </source>
</reference>
<sequence>KAFQIRKQIADKYPKDKGIPHGLGLHYQEKKLFKK</sequence>
<dbReference type="EMBL" id="BARW01043358">
    <property type="protein sequence ID" value="GAJ19432.1"/>
    <property type="molecule type" value="Genomic_DNA"/>
</dbReference>
<protein>
    <submittedName>
        <fullName evidence="1">Uncharacterized protein</fullName>
    </submittedName>
</protein>
<feature type="non-terminal residue" evidence="1">
    <location>
        <position position="35"/>
    </location>
</feature>
<comment type="caution">
    <text evidence="1">The sequence shown here is derived from an EMBL/GenBank/DDBJ whole genome shotgun (WGS) entry which is preliminary data.</text>
</comment>
<name>X1VK65_9ZZZZ</name>
<proteinExistence type="predicted"/>
<evidence type="ECO:0000313" key="1">
    <source>
        <dbReference type="EMBL" id="GAJ19432.1"/>
    </source>
</evidence>
<feature type="non-terminal residue" evidence="1">
    <location>
        <position position="1"/>
    </location>
</feature>
<dbReference type="AlphaFoldDB" id="X1VK65"/>
<gene>
    <name evidence="1" type="ORF">S12H4_63565</name>
</gene>
<organism evidence="1">
    <name type="scientific">marine sediment metagenome</name>
    <dbReference type="NCBI Taxonomy" id="412755"/>
    <lineage>
        <taxon>unclassified sequences</taxon>
        <taxon>metagenomes</taxon>
        <taxon>ecological metagenomes</taxon>
    </lineage>
</organism>
<accession>X1VK65</accession>